<keyword evidence="10 16" id="KW-1133">Transmembrane helix</keyword>
<dbReference type="InterPro" id="IPR036257">
    <property type="entry name" value="Cyt_c_oxidase_su2_TM_sf"/>
</dbReference>
<dbReference type="SUPFAM" id="SSF49503">
    <property type="entry name" value="Cupredoxins"/>
    <property type="match status" value="1"/>
</dbReference>
<dbReference type="InterPro" id="IPR008972">
    <property type="entry name" value="Cupredoxin"/>
</dbReference>
<keyword evidence="19" id="KW-0560">Oxidoreductase</keyword>
<evidence type="ECO:0000256" key="7">
    <source>
        <dbReference type="ARBA" id="ARBA00022723"/>
    </source>
</evidence>
<dbReference type="GO" id="GO:0004129">
    <property type="term" value="F:cytochrome-c oxidase activity"/>
    <property type="evidence" value="ECO:0007669"/>
    <property type="project" value="UniProtKB-EC"/>
</dbReference>
<dbReference type="PRINTS" id="PR01166">
    <property type="entry name" value="CYCOXIDASEII"/>
</dbReference>
<keyword evidence="13 15" id="KW-0472">Membrane</keyword>
<evidence type="ECO:0000256" key="2">
    <source>
        <dbReference type="ARBA" id="ARBA00007866"/>
    </source>
</evidence>
<dbReference type="SUPFAM" id="SSF81464">
    <property type="entry name" value="Cytochrome c oxidase subunit II-like, transmembrane region"/>
    <property type="match status" value="1"/>
</dbReference>
<dbReference type="GO" id="GO:0016491">
    <property type="term" value="F:oxidoreductase activity"/>
    <property type="evidence" value="ECO:0007669"/>
    <property type="project" value="UniProtKB-KW"/>
</dbReference>
<dbReference type="Pfam" id="PF02790">
    <property type="entry name" value="COX2_TM"/>
    <property type="match status" value="1"/>
</dbReference>
<evidence type="ECO:0000313" key="19">
    <source>
        <dbReference type="EMBL" id="QCW06947.1"/>
    </source>
</evidence>
<dbReference type="GO" id="GO:0005743">
    <property type="term" value="C:mitochondrial inner membrane"/>
    <property type="evidence" value="ECO:0007669"/>
    <property type="project" value="UniProtKB-SubCell"/>
</dbReference>
<evidence type="ECO:0000256" key="15">
    <source>
        <dbReference type="RuleBase" id="RU000457"/>
    </source>
</evidence>
<reference evidence="19" key="1">
    <citation type="submission" date="2019-04" db="EMBL/GenBank/DDBJ databases">
        <authorList>
            <person name="Yu Z."/>
            <person name="Deng C."/>
        </authorList>
    </citation>
    <scope>NUCLEOTIDE SEQUENCE</scope>
</reference>
<comment type="cofactor">
    <cofactor evidence="15">
        <name>Cu cation</name>
        <dbReference type="ChEBI" id="CHEBI:23378"/>
    </cofactor>
    <text evidence="15">Binds a copper A center.</text>
</comment>
<keyword evidence="12 15" id="KW-0496">Mitochondrion</keyword>
<dbReference type="Gene3D" id="1.10.287.90">
    <property type="match status" value="1"/>
</dbReference>
<keyword evidence="5 15" id="KW-0679">Respiratory chain</keyword>
<comment type="subcellular location">
    <subcellularLocation>
        <location evidence="1 15">Mitochondrion inner membrane</location>
        <topology evidence="1 15">Multi-pass membrane protein</topology>
    </subcellularLocation>
</comment>
<gene>
    <name evidence="19" type="primary">cox2</name>
</gene>
<keyword evidence="9 15" id="KW-0249">Electron transport</keyword>
<keyword evidence="15" id="KW-0999">Mitochondrion inner membrane</keyword>
<protein>
    <recommendedName>
        <fullName evidence="3 15">Cytochrome c oxidase subunit 2</fullName>
    </recommendedName>
</protein>
<evidence type="ECO:0000256" key="12">
    <source>
        <dbReference type="ARBA" id="ARBA00023128"/>
    </source>
</evidence>
<comment type="catalytic activity">
    <reaction evidence="14">
        <text>4 Fe(II)-[cytochrome c] + O2 + 8 H(+)(in) = 4 Fe(III)-[cytochrome c] + 2 H2O + 4 H(+)(out)</text>
        <dbReference type="Rhea" id="RHEA:11436"/>
        <dbReference type="Rhea" id="RHEA-COMP:10350"/>
        <dbReference type="Rhea" id="RHEA-COMP:14399"/>
        <dbReference type="ChEBI" id="CHEBI:15377"/>
        <dbReference type="ChEBI" id="CHEBI:15378"/>
        <dbReference type="ChEBI" id="CHEBI:15379"/>
        <dbReference type="ChEBI" id="CHEBI:29033"/>
        <dbReference type="ChEBI" id="CHEBI:29034"/>
        <dbReference type="EC" id="7.1.1.9"/>
    </reaction>
    <physiologicalReaction direction="left-to-right" evidence="14">
        <dbReference type="Rhea" id="RHEA:11437"/>
    </physiologicalReaction>
</comment>
<evidence type="ECO:0000256" key="16">
    <source>
        <dbReference type="SAM" id="Phobius"/>
    </source>
</evidence>
<evidence type="ECO:0000259" key="17">
    <source>
        <dbReference type="PROSITE" id="PS50857"/>
    </source>
</evidence>
<dbReference type="InterPro" id="IPR034210">
    <property type="entry name" value="CcO_II_C"/>
</dbReference>
<evidence type="ECO:0000256" key="10">
    <source>
        <dbReference type="ARBA" id="ARBA00022989"/>
    </source>
</evidence>
<dbReference type="PROSITE" id="PS50999">
    <property type="entry name" value="COX2_TM"/>
    <property type="match status" value="1"/>
</dbReference>
<comment type="similarity">
    <text evidence="2 15">Belongs to the cytochrome c oxidase subunit 2 family.</text>
</comment>
<evidence type="ECO:0000256" key="6">
    <source>
        <dbReference type="ARBA" id="ARBA00022692"/>
    </source>
</evidence>
<accession>A0A4Y5MV87</accession>
<evidence type="ECO:0000256" key="5">
    <source>
        <dbReference type="ARBA" id="ARBA00022660"/>
    </source>
</evidence>
<evidence type="ECO:0000256" key="4">
    <source>
        <dbReference type="ARBA" id="ARBA00022448"/>
    </source>
</evidence>
<dbReference type="PANTHER" id="PTHR22888:SF9">
    <property type="entry name" value="CYTOCHROME C OXIDASE SUBUNIT 2"/>
    <property type="match status" value="1"/>
</dbReference>
<evidence type="ECO:0000256" key="8">
    <source>
        <dbReference type="ARBA" id="ARBA00022967"/>
    </source>
</evidence>
<evidence type="ECO:0000256" key="13">
    <source>
        <dbReference type="ARBA" id="ARBA00023136"/>
    </source>
</evidence>
<dbReference type="PANTHER" id="PTHR22888">
    <property type="entry name" value="CYTOCHROME C OXIDASE, SUBUNIT II"/>
    <property type="match status" value="1"/>
</dbReference>
<feature type="transmembrane region" description="Helical" evidence="16">
    <location>
        <begin position="80"/>
        <end position="100"/>
    </location>
</feature>
<dbReference type="GO" id="GO:0042773">
    <property type="term" value="P:ATP synthesis coupled electron transport"/>
    <property type="evidence" value="ECO:0007669"/>
    <property type="project" value="TreeGrafter"/>
</dbReference>
<dbReference type="EMBL" id="MK820635">
    <property type="protein sequence ID" value="QCW06947.1"/>
    <property type="molecule type" value="Genomic_DNA"/>
</dbReference>
<sequence>MLNILFKTVYLQCDAPRPWGLYFQDSAAPQFEGLVELHDNIMFYLVTILFGVGWMLASVIRNYSNKRSPISHKYLNHGTLIEAIILILIAFPSFKLLYLMDEVADPAMSILAEGHQWYWSYQYVDFVNDDNENIEYDSYIVPEEDLEDGALRQLEVDNRVIVPELTHIRFIITAADVIHSFAVPALALKLDAYPGRLNQCSTLINREGVFYGCGVLHSSMPIVIQSVSIEKFLVWLNEQ</sequence>
<proteinExistence type="inferred from homology"/>
<dbReference type="InterPro" id="IPR045187">
    <property type="entry name" value="CcO_II"/>
</dbReference>
<evidence type="ECO:0000256" key="9">
    <source>
        <dbReference type="ARBA" id="ARBA00022982"/>
    </source>
</evidence>
<evidence type="ECO:0000256" key="11">
    <source>
        <dbReference type="ARBA" id="ARBA00023008"/>
    </source>
</evidence>
<dbReference type="Pfam" id="PF00116">
    <property type="entry name" value="COX2"/>
    <property type="match status" value="1"/>
</dbReference>
<keyword evidence="6 15" id="KW-0812">Transmembrane</keyword>
<geneLocation type="mitochondrion" evidence="19"/>
<keyword evidence="7 15" id="KW-0479">Metal-binding</keyword>
<keyword evidence="11 15" id="KW-0186">Copper</keyword>
<dbReference type="AlphaFoldDB" id="A0A4Y5MV87"/>
<comment type="function">
    <text evidence="15">Component of the cytochrome c oxidase, the last enzyme in the mitochondrial electron transport chain which drives oxidative phosphorylation. The respiratory chain contains 3 multisubunit complexes succinate dehydrogenase (complex II, CII), ubiquinol-cytochrome c oxidoreductase (cytochrome b-c1 complex, complex III, CIII) and cytochrome c oxidase (complex IV, CIV), that cooperate to transfer electrons derived from NADH and succinate to molecular oxygen, creating an electrochemical gradient over the inner membrane that drives transmembrane transport and the ATP synthase. Cytochrome c oxidase is the component of the respiratory chain that catalyzes the reduction of oxygen to water. Electrons originating from reduced cytochrome c in the intermembrane space (IMS) are transferred via the dinuclear copper A center (CU(A)) of subunit 2 and heme A of subunit 1 to the active site in subunit 1, a binuclear center (BNC) formed by heme A3 and copper B (CU(B)). The BNC reduces molecular oxygen to 2 water molecules using 4 electrons from cytochrome c in the IMS and 4 protons from the mitochondrial matrix.</text>
</comment>
<dbReference type="CDD" id="cd13912">
    <property type="entry name" value="CcO_II_C"/>
    <property type="match status" value="1"/>
</dbReference>
<evidence type="ECO:0000256" key="14">
    <source>
        <dbReference type="ARBA" id="ARBA00049512"/>
    </source>
</evidence>
<evidence type="ECO:0000256" key="3">
    <source>
        <dbReference type="ARBA" id="ARBA00015946"/>
    </source>
</evidence>
<organism evidence="19">
    <name type="scientific">Orbilia brochopaga</name>
    <dbReference type="NCBI Taxonomy" id="3140254"/>
    <lineage>
        <taxon>Eukaryota</taxon>
        <taxon>Fungi</taxon>
        <taxon>Dikarya</taxon>
        <taxon>Ascomycota</taxon>
        <taxon>Pezizomycotina</taxon>
        <taxon>Orbiliomycetes</taxon>
        <taxon>Orbiliales</taxon>
        <taxon>Orbiliaceae</taxon>
        <taxon>Orbilia</taxon>
    </lineage>
</organism>
<dbReference type="InterPro" id="IPR011759">
    <property type="entry name" value="Cyt_c_oxidase_su2_TM_dom"/>
</dbReference>
<name>A0A4Y5MV87_9PEZI</name>
<dbReference type="InterPro" id="IPR002429">
    <property type="entry name" value="CcO_II-like_C"/>
</dbReference>
<evidence type="ECO:0000259" key="18">
    <source>
        <dbReference type="PROSITE" id="PS50999"/>
    </source>
</evidence>
<dbReference type="GO" id="GO:0005507">
    <property type="term" value="F:copper ion binding"/>
    <property type="evidence" value="ECO:0007669"/>
    <property type="project" value="InterPro"/>
</dbReference>
<keyword evidence="8" id="KW-1278">Translocase</keyword>
<keyword evidence="4 15" id="KW-0813">Transport</keyword>
<feature type="transmembrane region" description="Helical" evidence="16">
    <location>
        <begin position="41"/>
        <end position="60"/>
    </location>
</feature>
<dbReference type="Gene3D" id="2.60.40.420">
    <property type="entry name" value="Cupredoxins - blue copper proteins"/>
    <property type="match status" value="1"/>
</dbReference>
<feature type="domain" description="Cytochrome oxidase subunit II transmembrane region profile" evidence="18">
    <location>
        <begin position="15"/>
        <end position="104"/>
    </location>
</feature>
<evidence type="ECO:0000256" key="1">
    <source>
        <dbReference type="ARBA" id="ARBA00004448"/>
    </source>
</evidence>
<dbReference type="PROSITE" id="PS50857">
    <property type="entry name" value="COX2_CUA"/>
    <property type="match status" value="1"/>
</dbReference>
<feature type="domain" description="Cytochrome oxidase subunit II copper A binding" evidence="17">
    <location>
        <begin position="105"/>
        <end position="238"/>
    </location>
</feature>
<dbReference type="FunFam" id="1.10.287.90:FF:000004">
    <property type="entry name" value="Cytochrome c oxidase subunit 2"/>
    <property type="match status" value="1"/>
</dbReference>